<reference evidence="2" key="1">
    <citation type="submission" date="2023-05" db="EMBL/GenBank/DDBJ databases">
        <title>Sedimentitalea sp. nov. JM2-8.</title>
        <authorList>
            <person name="Huang J."/>
        </authorList>
    </citation>
    <scope>NUCLEOTIDE SEQUENCE [LARGE SCALE GENOMIC DNA]</scope>
    <source>
        <strain evidence="2">KHS03</strain>
    </source>
</reference>
<comment type="caution">
    <text evidence="1">The sequence shown here is derived from an EMBL/GenBank/DDBJ whole genome shotgun (WGS) entry which is preliminary data.</text>
</comment>
<accession>A0ABU3VM59</accession>
<evidence type="ECO:0000313" key="1">
    <source>
        <dbReference type="EMBL" id="MDU9006764.1"/>
    </source>
</evidence>
<protein>
    <submittedName>
        <fullName evidence="1">Uncharacterized protein</fullName>
    </submittedName>
</protein>
<gene>
    <name evidence="1" type="ORF">QO231_23290</name>
</gene>
<dbReference type="EMBL" id="JASMWN010000030">
    <property type="protein sequence ID" value="MDU9006764.1"/>
    <property type="molecule type" value="Genomic_DNA"/>
</dbReference>
<dbReference type="RefSeq" id="WP_316782059.1">
    <property type="nucleotide sequence ID" value="NZ_JASMWN010000030.1"/>
</dbReference>
<organism evidence="1 2">
    <name type="scientific">Sedimentitalea todarodis</name>
    <dbReference type="NCBI Taxonomy" id="1631240"/>
    <lineage>
        <taxon>Bacteria</taxon>
        <taxon>Pseudomonadati</taxon>
        <taxon>Pseudomonadota</taxon>
        <taxon>Alphaproteobacteria</taxon>
        <taxon>Rhodobacterales</taxon>
        <taxon>Paracoccaceae</taxon>
        <taxon>Sedimentitalea</taxon>
    </lineage>
</organism>
<name>A0ABU3VM59_9RHOB</name>
<sequence length="153" mass="16645">MISPPIVGQAIQRDAVGDRWVKVLALYPRNELLKDQFAEVYSQARRLDATLADRGRRKILIGTFFGPTPYTAEKAHEARSGWRATADGSATPDEDAMPIAQALRAFAPGRVSRRYGISHEFERHWICPALDQDREAQGGDAGAALGGIPSGAS</sequence>
<keyword evidence="2" id="KW-1185">Reference proteome</keyword>
<dbReference type="Proteomes" id="UP001255416">
    <property type="component" value="Unassembled WGS sequence"/>
</dbReference>
<evidence type="ECO:0000313" key="2">
    <source>
        <dbReference type="Proteomes" id="UP001255416"/>
    </source>
</evidence>
<proteinExistence type="predicted"/>